<feature type="compositionally biased region" description="Polar residues" evidence="1">
    <location>
        <begin position="1"/>
        <end position="17"/>
    </location>
</feature>
<dbReference type="HOGENOM" id="CLU_567218_0_0_11"/>
<proteinExistence type="predicted"/>
<feature type="region of interest" description="Disordered" evidence="1">
    <location>
        <begin position="412"/>
        <end position="455"/>
    </location>
</feature>
<name>W5TQX2_9NOCA</name>
<feature type="transmembrane region" description="Helical" evidence="2">
    <location>
        <begin position="35"/>
        <end position="53"/>
    </location>
</feature>
<feature type="compositionally biased region" description="Basic and acidic residues" evidence="1">
    <location>
        <begin position="238"/>
        <end position="255"/>
    </location>
</feature>
<keyword evidence="2" id="KW-0812">Transmembrane</keyword>
<evidence type="ECO:0000313" key="4">
    <source>
        <dbReference type="Proteomes" id="UP000019150"/>
    </source>
</evidence>
<feature type="compositionally biased region" description="Polar residues" evidence="1">
    <location>
        <begin position="355"/>
        <end position="372"/>
    </location>
</feature>
<gene>
    <name evidence="3" type="ORF">NONO_c48620</name>
</gene>
<evidence type="ECO:0000313" key="3">
    <source>
        <dbReference type="EMBL" id="AHH19646.1"/>
    </source>
</evidence>
<feature type="transmembrane region" description="Helical" evidence="2">
    <location>
        <begin position="124"/>
        <end position="147"/>
    </location>
</feature>
<feature type="region of interest" description="Disordered" evidence="1">
    <location>
        <begin position="350"/>
        <end position="372"/>
    </location>
</feature>
<keyword evidence="2" id="KW-1133">Transmembrane helix</keyword>
<feature type="transmembrane region" description="Helical" evidence="2">
    <location>
        <begin position="97"/>
        <end position="117"/>
    </location>
</feature>
<dbReference type="AlphaFoldDB" id="W5TQX2"/>
<dbReference type="PATRIC" id="fig|1415166.3.peg.5013"/>
<accession>W5TQX2</accession>
<dbReference type="Proteomes" id="UP000019150">
    <property type="component" value="Chromosome"/>
</dbReference>
<feature type="transmembrane region" description="Helical" evidence="2">
    <location>
        <begin position="184"/>
        <end position="204"/>
    </location>
</feature>
<feature type="region of interest" description="Disordered" evidence="1">
    <location>
        <begin position="214"/>
        <end position="286"/>
    </location>
</feature>
<reference evidence="3 4" key="1">
    <citation type="journal article" date="2014" name="Appl. Environ. Microbiol.">
        <title>Insights into the Microbial Degradation of Rubber and Gutta-Percha by Analysis of the Complete Genome of Nocardia nova SH22a.</title>
        <authorList>
            <person name="Luo Q."/>
            <person name="Hiessl S."/>
            <person name="Poehlein A."/>
            <person name="Daniel R."/>
            <person name="Steinbuchel A."/>
        </authorList>
    </citation>
    <scope>NUCLEOTIDE SEQUENCE [LARGE SCALE GENOMIC DNA]</scope>
    <source>
        <strain evidence="3">SH22a</strain>
    </source>
</reference>
<protein>
    <recommendedName>
        <fullName evidence="5">Transmembrane protein</fullName>
    </recommendedName>
</protein>
<dbReference type="RefSeq" id="WP_025351039.1">
    <property type="nucleotide sequence ID" value="NZ_CP006850.1"/>
</dbReference>
<sequence>MASPNPRTSSPTENPATTPVIGSPRTSASGELRRILRLLCCAAFSAGTVVLLFRPWLTVSGPGGTIRSDAFGALGTEGAVQDSWAGSDLRMVEIGGGWAILACVAAVVVVVAAVGYLCTRTAMFAHAATVAGVVVVVSVLGDVLYLWGKAYELRNLVEDDGLSGVVGSLLGNTDTADAAASTHFGIAALLAGVAALGAAVSALLNYQPAVPARTSAAPVPASATRRAGTTPARSSIDVSRRSVSDSARARRERALTRSALTVTQPETTAARPASAQPTAVRPAPELVPTGARPVLADTQPESHAAAQLDPTTTRPAPANAQLEPTGARPILTNARPESAGAQPVAAHLAPDTARGTGSQVEPTTTRPVPADAQQQPTGAQLAHAWLEPDTARGTGTEVEPITAQSVPAVAQLGSSGAQPSAVTPESDAVPTETDDESGPAYRVVEPDPAVAAREPSWRIVIPAAEAYGRTSGVRTVTRARR</sequence>
<dbReference type="KEGG" id="nno:NONO_c48620"/>
<dbReference type="OrthoDB" id="4537888at2"/>
<evidence type="ECO:0000256" key="2">
    <source>
        <dbReference type="SAM" id="Phobius"/>
    </source>
</evidence>
<evidence type="ECO:0008006" key="5">
    <source>
        <dbReference type="Google" id="ProtNLM"/>
    </source>
</evidence>
<feature type="compositionally biased region" description="Polar residues" evidence="1">
    <location>
        <begin position="412"/>
        <end position="423"/>
    </location>
</feature>
<keyword evidence="2" id="KW-0472">Membrane</keyword>
<dbReference type="eggNOG" id="ENOG5031EXN">
    <property type="taxonomic scope" value="Bacteria"/>
</dbReference>
<dbReference type="EMBL" id="CP006850">
    <property type="protein sequence ID" value="AHH19646.1"/>
    <property type="molecule type" value="Genomic_DNA"/>
</dbReference>
<dbReference type="STRING" id="1415166.NONO_c48620"/>
<feature type="region of interest" description="Disordered" evidence="1">
    <location>
        <begin position="299"/>
        <end position="323"/>
    </location>
</feature>
<evidence type="ECO:0000256" key="1">
    <source>
        <dbReference type="SAM" id="MobiDB-lite"/>
    </source>
</evidence>
<organism evidence="3 4">
    <name type="scientific">Nocardia nova SH22a</name>
    <dbReference type="NCBI Taxonomy" id="1415166"/>
    <lineage>
        <taxon>Bacteria</taxon>
        <taxon>Bacillati</taxon>
        <taxon>Actinomycetota</taxon>
        <taxon>Actinomycetes</taxon>
        <taxon>Mycobacteriales</taxon>
        <taxon>Nocardiaceae</taxon>
        <taxon>Nocardia</taxon>
    </lineage>
</organism>
<keyword evidence="4" id="KW-1185">Reference proteome</keyword>
<feature type="region of interest" description="Disordered" evidence="1">
    <location>
        <begin position="1"/>
        <end position="26"/>
    </location>
</feature>
<feature type="compositionally biased region" description="Polar residues" evidence="1">
    <location>
        <begin position="258"/>
        <end position="267"/>
    </location>
</feature>